<gene>
    <name evidence="4" type="ORF">COO20_23430</name>
</gene>
<dbReference type="InterPro" id="IPR020568">
    <property type="entry name" value="Ribosomal_Su5_D2-typ_SF"/>
</dbReference>
<evidence type="ECO:0000256" key="2">
    <source>
        <dbReference type="PROSITE-ProRule" id="PRU01122"/>
    </source>
</evidence>
<dbReference type="Pfam" id="PF20437">
    <property type="entry name" value="LonC_helical"/>
    <property type="match status" value="1"/>
</dbReference>
<evidence type="ECO:0000256" key="1">
    <source>
        <dbReference type="ARBA" id="ARBA00022670"/>
    </source>
</evidence>
<dbReference type="GO" id="GO:0005524">
    <property type="term" value="F:ATP binding"/>
    <property type="evidence" value="ECO:0007669"/>
    <property type="project" value="InterPro"/>
</dbReference>
<protein>
    <recommendedName>
        <fullName evidence="2">endopeptidase La</fullName>
        <ecNumber evidence="2">3.4.21.53</ecNumber>
    </recommendedName>
</protein>
<keyword evidence="1 2" id="KW-0645">Protease</keyword>
<dbReference type="InterPro" id="IPR027417">
    <property type="entry name" value="P-loop_NTPase"/>
</dbReference>
<dbReference type="EC" id="3.4.21.53" evidence="2"/>
<name>A0A2N3KED8_9PROT</name>
<dbReference type="Gene3D" id="3.30.230.10">
    <property type="match status" value="1"/>
</dbReference>
<dbReference type="OrthoDB" id="9758568at2"/>
<dbReference type="PANTHER" id="PTHR10046">
    <property type="entry name" value="ATP DEPENDENT LON PROTEASE FAMILY MEMBER"/>
    <property type="match status" value="1"/>
</dbReference>
<dbReference type="Pfam" id="PF20436">
    <property type="entry name" value="LonB_AAA-LID"/>
    <property type="match status" value="1"/>
</dbReference>
<proteinExistence type="inferred from homology"/>
<feature type="active site" evidence="2">
    <location>
        <position position="690"/>
    </location>
</feature>
<keyword evidence="2" id="KW-0720">Serine protease</keyword>
<dbReference type="InterPro" id="IPR041699">
    <property type="entry name" value="AAA_32"/>
</dbReference>
<dbReference type="InterPro" id="IPR046843">
    <property type="entry name" value="LonB_AAA-LID"/>
</dbReference>
<dbReference type="RefSeq" id="WP_101270997.1">
    <property type="nucleotide sequence ID" value="NZ_NWTK01000021.1"/>
</dbReference>
<feature type="active site" evidence="2">
    <location>
        <position position="647"/>
    </location>
</feature>
<organism evidence="4 5">
    <name type="scientific">Thalassospira marina</name>
    <dbReference type="NCBI Taxonomy" id="2048283"/>
    <lineage>
        <taxon>Bacteria</taxon>
        <taxon>Pseudomonadati</taxon>
        <taxon>Pseudomonadota</taxon>
        <taxon>Alphaproteobacteria</taxon>
        <taxon>Rhodospirillales</taxon>
        <taxon>Thalassospiraceae</taxon>
        <taxon>Thalassospira</taxon>
    </lineage>
</organism>
<dbReference type="GO" id="GO:0004252">
    <property type="term" value="F:serine-type endopeptidase activity"/>
    <property type="evidence" value="ECO:0007669"/>
    <property type="project" value="UniProtKB-UniRule"/>
</dbReference>
<dbReference type="EMBL" id="NWTK01000021">
    <property type="protein sequence ID" value="PKR48918.1"/>
    <property type="molecule type" value="Genomic_DNA"/>
</dbReference>
<dbReference type="Gene3D" id="1.10.8.60">
    <property type="match status" value="1"/>
</dbReference>
<accession>A0A2N3KED8</accession>
<evidence type="ECO:0000313" key="4">
    <source>
        <dbReference type="EMBL" id="PKR48918.1"/>
    </source>
</evidence>
<keyword evidence="2" id="KW-0378">Hydrolase</keyword>
<dbReference type="Pfam" id="PF05362">
    <property type="entry name" value="Lon_C"/>
    <property type="match status" value="1"/>
</dbReference>
<dbReference type="InterPro" id="IPR046844">
    <property type="entry name" value="Lon-like_helical"/>
</dbReference>
<dbReference type="Gene3D" id="3.40.50.300">
    <property type="entry name" value="P-loop containing nucleotide triphosphate hydrolases"/>
    <property type="match status" value="1"/>
</dbReference>
<feature type="domain" description="Lon proteolytic" evidence="3">
    <location>
        <begin position="576"/>
        <end position="752"/>
    </location>
</feature>
<dbReference type="InterPro" id="IPR027065">
    <property type="entry name" value="Lon_Prtase"/>
</dbReference>
<reference evidence="4 5" key="1">
    <citation type="submission" date="2017-09" db="EMBL/GenBank/DDBJ databases">
        <title>Biodiversity and function of Thalassospira species in the particle-attached aromatic-hydrocarbon-degrading consortia from the surface seawater of the South China Sea.</title>
        <authorList>
            <person name="Dong C."/>
            <person name="Liu R."/>
            <person name="Shao Z."/>
        </authorList>
    </citation>
    <scope>NUCLEOTIDE SEQUENCE [LARGE SCALE GENOMIC DNA]</scope>
    <source>
        <strain evidence="4 5">CSC1P2</strain>
    </source>
</reference>
<evidence type="ECO:0000313" key="5">
    <source>
        <dbReference type="Proteomes" id="UP000233597"/>
    </source>
</evidence>
<dbReference type="Proteomes" id="UP000233597">
    <property type="component" value="Unassembled WGS sequence"/>
</dbReference>
<dbReference type="GO" id="GO:0030163">
    <property type="term" value="P:protein catabolic process"/>
    <property type="evidence" value="ECO:0007669"/>
    <property type="project" value="InterPro"/>
</dbReference>
<dbReference type="InterPro" id="IPR008269">
    <property type="entry name" value="Lon_proteolytic"/>
</dbReference>
<comment type="caution">
    <text evidence="4">The sequence shown here is derived from an EMBL/GenBank/DDBJ whole genome shotgun (WGS) entry which is preliminary data.</text>
</comment>
<dbReference type="PROSITE" id="PS51786">
    <property type="entry name" value="LON_PROTEOLYTIC"/>
    <property type="match status" value="1"/>
</dbReference>
<dbReference type="Pfam" id="PF13654">
    <property type="entry name" value="AAA_32"/>
    <property type="match status" value="1"/>
</dbReference>
<sequence>MPISRLEADDCSFPHFRIRSPQKDSSPEIFDFTSHYRAAEALKFGLSMSEPGFNVFVLGLDRAGRMTATMDYLKKAMADRPAPSDWVYLNNFSRSNRPRPYSLEPGNGRKLTDAMETLISHLREAFASAFNAPAHLTETQAQTEDARHQVRDKFEILRNFARERGLDVQENEKGVMIVAIDDEGEPVAMDKLPKERRDTADAVFEEVAEEARKTLLATRDLEDQIGETLDGLRRSAASVVLKPRIEKLREQFTAPGLKAWFDALEADILDNIDAFEEPDDQPAIDLGDGKMPETVEDRYAVNLLIDHSRDDHPDVVLEPSPNYDNLFGQIQYRPMAGGMHPHFSLIKPGALHRANGGVLVLRAESLVEHEESWNYLKAALRDGEIRIEERQKAGPPTAGAPEPRAIPLDVKIVIVGAPKYYYSFFSLDVDFRNHFRVKADIDPDMPAVAGNIKTYTGLLTQSVQDRAGISIDTGAIRQLLGQASRWAGERDKLSAQIERVEDVAIEAGALAKSGGRTTIRAADVKRAIEERRHRNSRLEDRSHERVQRREVLIDSFGSVVGQVNALTVLDYGDHAFGLPARVTARSYVGNLGVLNIERMVDLSGPLQQKSVMTIEGFLKSRFAQEFPLSFACSVTFEQNYGGIEGDSASLAELCAIISAIANVPIKQNIGVTGSMNQFGEAQVVGGISHKIEGFYRICADQGFTGDQGVIVPAANAENIILREEVVHAIRQGKFNIWTIDNISDAIEILTGKPCGDNPEGNYPEDSVFGRALERLRRNDVLLRERHAYPGWSE</sequence>
<comment type="similarity">
    <text evidence="2">Belongs to the peptidase S16 family.</text>
</comment>
<dbReference type="SUPFAM" id="SSF54211">
    <property type="entry name" value="Ribosomal protein S5 domain 2-like"/>
    <property type="match status" value="1"/>
</dbReference>
<dbReference type="GO" id="GO:0004176">
    <property type="term" value="F:ATP-dependent peptidase activity"/>
    <property type="evidence" value="ECO:0007669"/>
    <property type="project" value="UniProtKB-UniRule"/>
</dbReference>
<dbReference type="AlphaFoldDB" id="A0A2N3KED8"/>
<comment type="catalytic activity">
    <reaction evidence="2">
        <text>Hydrolysis of proteins in presence of ATP.</text>
        <dbReference type="EC" id="3.4.21.53"/>
    </reaction>
</comment>
<evidence type="ECO:0000259" key="3">
    <source>
        <dbReference type="PROSITE" id="PS51786"/>
    </source>
</evidence>
<dbReference type="GO" id="GO:0006508">
    <property type="term" value="P:proteolysis"/>
    <property type="evidence" value="ECO:0007669"/>
    <property type="project" value="UniProtKB-KW"/>
</dbReference>
<dbReference type="InterPro" id="IPR014721">
    <property type="entry name" value="Ribsml_uS5_D2-typ_fold_subgr"/>
</dbReference>